<name>A0A8I2YQS3_9AGAM</name>
<evidence type="ECO:0000313" key="1">
    <source>
        <dbReference type="EMBL" id="KAG6376765.1"/>
    </source>
</evidence>
<accession>A0A8I2YQS3</accession>
<dbReference type="EMBL" id="JAGFBS010000011">
    <property type="protein sequence ID" value="KAG6376765.1"/>
    <property type="molecule type" value="Genomic_DNA"/>
</dbReference>
<organism evidence="1 2">
    <name type="scientific">Boletus reticuloceps</name>
    <dbReference type="NCBI Taxonomy" id="495285"/>
    <lineage>
        <taxon>Eukaryota</taxon>
        <taxon>Fungi</taxon>
        <taxon>Dikarya</taxon>
        <taxon>Basidiomycota</taxon>
        <taxon>Agaricomycotina</taxon>
        <taxon>Agaricomycetes</taxon>
        <taxon>Agaricomycetidae</taxon>
        <taxon>Boletales</taxon>
        <taxon>Boletineae</taxon>
        <taxon>Boletaceae</taxon>
        <taxon>Boletoideae</taxon>
        <taxon>Boletus</taxon>
    </lineage>
</organism>
<sequence>MSMNREADSMFSSESQLWRALKEIIRGSLHESMKALCEHYLSSKDYNEIYNTLSTVEPIEQEVRKLLFTDGYGIELKEGSLFHAVRTVIRTLEDLLLNAMEGTDVSELERKGLLLYQAVPDVVLQ</sequence>
<comment type="caution">
    <text evidence="1">The sequence shown here is derived from an EMBL/GenBank/DDBJ whole genome shotgun (WGS) entry which is preliminary data.</text>
</comment>
<keyword evidence="2" id="KW-1185">Reference proteome</keyword>
<evidence type="ECO:0000313" key="2">
    <source>
        <dbReference type="Proteomes" id="UP000683000"/>
    </source>
</evidence>
<dbReference type="Proteomes" id="UP000683000">
    <property type="component" value="Unassembled WGS sequence"/>
</dbReference>
<proteinExistence type="predicted"/>
<dbReference type="AlphaFoldDB" id="A0A8I2YQS3"/>
<reference evidence="1" key="1">
    <citation type="submission" date="2021-03" db="EMBL/GenBank/DDBJ databases">
        <title>Evolutionary innovations through gain and loss of genes in the ectomycorrhizal Boletales.</title>
        <authorList>
            <person name="Wu G."/>
            <person name="Miyauchi S."/>
            <person name="Morin E."/>
            <person name="Yang Z.-L."/>
            <person name="Xu J."/>
            <person name="Martin F.M."/>
        </authorList>
    </citation>
    <scope>NUCLEOTIDE SEQUENCE</scope>
    <source>
        <strain evidence="1">BR01</strain>
    </source>
</reference>
<gene>
    <name evidence="1" type="ORF">JVT61DRAFT_1787</name>
</gene>
<dbReference type="OrthoDB" id="2693210at2759"/>
<protein>
    <submittedName>
        <fullName evidence="1">Uncharacterized protein</fullName>
    </submittedName>
</protein>